<accession>Q1GXQ4</accession>
<protein>
    <submittedName>
        <fullName evidence="2">Uncharacterized protein</fullName>
    </submittedName>
</protein>
<dbReference type="HOGENOM" id="CLU_112883_1_0_4"/>
<reference evidence="2 3" key="1">
    <citation type="submission" date="2006-03" db="EMBL/GenBank/DDBJ databases">
        <title>Complete sequence of Methylobacillus flagellatus KT.</title>
        <authorList>
            <consortium name="US DOE Joint Genome Institute"/>
            <person name="Copeland A."/>
            <person name="Lucas S."/>
            <person name="Lapidus A."/>
            <person name="Barry K."/>
            <person name="Detter J.C."/>
            <person name="Glavina del Rio T."/>
            <person name="Hammon N."/>
            <person name="Israni S."/>
            <person name="Dalin E."/>
            <person name="Tice H."/>
            <person name="Pitluck S."/>
            <person name="Brettin T."/>
            <person name="Bruce D."/>
            <person name="Han C."/>
            <person name="Tapia R."/>
            <person name="Saunders E."/>
            <person name="Gilna P."/>
            <person name="Schmutz J."/>
            <person name="Larimer F."/>
            <person name="Land M."/>
            <person name="Kyrpides N."/>
            <person name="Anderson I."/>
            <person name="Richardson P."/>
        </authorList>
    </citation>
    <scope>NUCLEOTIDE SEQUENCE [LARGE SCALE GENOMIC DNA]</scope>
    <source>
        <strain evidence="3">KT / ATCC 51484 / DSM 6875</strain>
    </source>
</reference>
<organism evidence="2 3">
    <name type="scientific">Methylobacillus flagellatus (strain ATCC 51484 / DSM 6875 / VKM B-1610 / KT)</name>
    <dbReference type="NCBI Taxonomy" id="265072"/>
    <lineage>
        <taxon>Bacteria</taxon>
        <taxon>Pseudomonadati</taxon>
        <taxon>Pseudomonadota</taxon>
        <taxon>Betaproteobacteria</taxon>
        <taxon>Nitrosomonadales</taxon>
        <taxon>Methylophilaceae</taxon>
        <taxon>Methylobacillus</taxon>
    </lineage>
</organism>
<name>Q1GXQ4_METFK</name>
<evidence type="ECO:0000313" key="3">
    <source>
        <dbReference type="Proteomes" id="UP000002440"/>
    </source>
</evidence>
<dbReference type="eggNOG" id="ENOG5032GID">
    <property type="taxonomic scope" value="Bacteria"/>
</dbReference>
<dbReference type="Proteomes" id="UP000002440">
    <property type="component" value="Chromosome"/>
</dbReference>
<evidence type="ECO:0000256" key="1">
    <source>
        <dbReference type="SAM" id="MobiDB-lite"/>
    </source>
</evidence>
<keyword evidence="3" id="KW-1185">Reference proteome</keyword>
<dbReference type="AlphaFoldDB" id="Q1GXQ4"/>
<proteinExistence type="predicted"/>
<dbReference type="KEGG" id="mfa:Mfla_2720"/>
<dbReference type="STRING" id="265072.Mfla_2720"/>
<feature type="region of interest" description="Disordered" evidence="1">
    <location>
        <begin position="138"/>
        <end position="168"/>
    </location>
</feature>
<dbReference type="OrthoDB" id="6872885at2"/>
<dbReference type="EMBL" id="CP000284">
    <property type="protein sequence ID" value="ABE50983.1"/>
    <property type="molecule type" value="Genomic_DNA"/>
</dbReference>
<sequence>MRLSCPACGATISLDAAIGHEGAREAIQIALRLPASLGKTLLLYIGLFRPAQRNLSMDRVANLLNELLPMIEAAKIERNGKQLAAPLDYWAQALNEMINKRESLTLPLKSHGYLLTIIAGYADKAEFKVEQRTEQTRSKGKFFTAGQPKKRQAPVKLSEILKTGKDQQ</sequence>
<dbReference type="RefSeq" id="WP_011480936.1">
    <property type="nucleotide sequence ID" value="NC_007947.1"/>
</dbReference>
<evidence type="ECO:0000313" key="2">
    <source>
        <dbReference type="EMBL" id="ABE50983.1"/>
    </source>
</evidence>
<gene>
    <name evidence="2" type="ordered locus">Mfla_2720</name>
</gene>